<evidence type="ECO:0000313" key="1">
    <source>
        <dbReference type="EMBL" id="KAJ8636350.1"/>
    </source>
</evidence>
<dbReference type="EMBL" id="CM056811">
    <property type="protein sequence ID" value="KAJ8636350.1"/>
    <property type="molecule type" value="Genomic_DNA"/>
</dbReference>
<organism evidence="1 2">
    <name type="scientific">Persea americana</name>
    <name type="common">Avocado</name>
    <dbReference type="NCBI Taxonomy" id="3435"/>
    <lineage>
        <taxon>Eukaryota</taxon>
        <taxon>Viridiplantae</taxon>
        <taxon>Streptophyta</taxon>
        <taxon>Embryophyta</taxon>
        <taxon>Tracheophyta</taxon>
        <taxon>Spermatophyta</taxon>
        <taxon>Magnoliopsida</taxon>
        <taxon>Magnoliidae</taxon>
        <taxon>Laurales</taxon>
        <taxon>Lauraceae</taxon>
        <taxon>Persea</taxon>
    </lineage>
</organism>
<accession>A0ACC2LSN4</accession>
<dbReference type="Proteomes" id="UP001234297">
    <property type="component" value="Chromosome 3"/>
</dbReference>
<gene>
    <name evidence="1" type="ORF">MRB53_010617</name>
</gene>
<name>A0ACC2LSN4_PERAE</name>
<evidence type="ECO:0000313" key="2">
    <source>
        <dbReference type="Proteomes" id="UP001234297"/>
    </source>
</evidence>
<keyword evidence="2" id="KW-1185">Reference proteome</keyword>
<reference evidence="1 2" key="1">
    <citation type="journal article" date="2022" name="Hortic Res">
        <title>A haplotype resolved chromosomal level avocado genome allows analysis of novel avocado genes.</title>
        <authorList>
            <person name="Nath O."/>
            <person name="Fletcher S.J."/>
            <person name="Hayward A."/>
            <person name="Shaw L.M."/>
            <person name="Masouleh A.K."/>
            <person name="Furtado A."/>
            <person name="Henry R.J."/>
            <person name="Mitter N."/>
        </authorList>
    </citation>
    <scope>NUCLEOTIDE SEQUENCE [LARGE SCALE GENOMIC DNA]</scope>
    <source>
        <strain evidence="2">cv. Hass</strain>
    </source>
</reference>
<proteinExistence type="predicted"/>
<comment type="caution">
    <text evidence="1">The sequence shown here is derived from an EMBL/GenBank/DDBJ whole genome shotgun (WGS) entry which is preliminary data.</text>
</comment>
<protein>
    <submittedName>
        <fullName evidence="1">Uncharacterized protein</fullName>
    </submittedName>
</protein>
<sequence length="358" mass="39691">MGSLSINLRDNCSTDAENSSNGDDQSLTTRTSLLCLFKSSSFHSTTSTNDPSLINSFNTRSYSFSKLRSYSFSKIRSHRSIKKLCNIQTVLSANLPPAFSNALNHRKQETQETTSPVFYMAKTSTDQNIGVLDASPISTNISHVKTTNENAVDDESDAFSISFRSAKADQSQKNSDFSDTITWNQLGTPLSNVSPNSFNACDQQQLSSNAEFEGYDGKRKMGGVGVKKSKHSKRWKQTCMHFKLSSCPFNLLRKKQLTNFNEARNSKSDSIDGKSTSFSSTFFSCSSKSSYGDDIELTPPRKSALNPTAQMELDAEEGENEFWTKRILMGKRCRPLDFSGALHHCGKGVLLKEILEKG</sequence>